<dbReference type="PRINTS" id="PR00418">
    <property type="entry name" value="TPI2FAMILY"/>
</dbReference>
<proteinExistence type="predicted"/>
<dbReference type="InterPro" id="IPR000565">
    <property type="entry name" value="Topo_IIA_B"/>
</dbReference>
<evidence type="ECO:0000256" key="4">
    <source>
        <dbReference type="ARBA" id="ARBA00023235"/>
    </source>
</evidence>
<organism evidence="6 7">
    <name type="scientific">Ureaplasma urealyticum serovar 8 str. ATCC 27618</name>
    <dbReference type="NCBI Taxonomy" id="626095"/>
    <lineage>
        <taxon>Bacteria</taxon>
        <taxon>Bacillati</taxon>
        <taxon>Mycoplasmatota</taxon>
        <taxon>Mycoplasmoidales</taxon>
        <taxon>Mycoplasmoidaceae</taxon>
        <taxon>Ureaplasma</taxon>
    </lineage>
</organism>
<dbReference type="EC" id="5.6.2.2" evidence="2"/>
<sequence>MANKYDGSAIKILEGLEAVRKRPGMYIGSTSSAGLHHLVWEIVDNSIDEVMNANAKNISVVLHEDNSISILDDGRGIPVDINPQTKISTVETVLTVLHAGGKFDESAYKTAGGLHGVGSSVVNALSAWLICEVYRDQKIYQAKFSNGGHIDQPLKVIGTTKKTGTLIHFLPDPLIFKNLFFNPNTIKERLHESTFLIKDLKISFEDKINNKKYEFINDQGLIDFIKFINETKKTFSDVIFLKIPLIKSMLKLLFNIVIKTMKSWFHSLIL</sequence>
<protein>
    <recommendedName>
        <fullName evidence="2">DNA topoisomerase (ATP-hydrolyzing)</fullName>
        <ecNumber evidence="2">5.6.2.2</ecNumber>
    </recommendedName>
</protein>
<evidence type="ECO:0000259" key="5">
    <source>
        <dbReference type="SMART" id="SM00387"/>
    </source>
</evidence>
<dbReference type="SMART" id="SM00387">
    <property type="entry name" value="HATPase_c"/>
    <property type="match status" value="1"/>
</dbReference>
<reference evidence="6" key="2">
    <citation type="submission" date="2009-03" db="EMBL/GenBank/DDBJ databases">
        <title>Genome sequence of Ureaplasma urealyticum serovar 8 str. ATCC 27618.</title>
        <authorList>
            <person name="Methe B.A."/>
            <person name="Glass J."/>
            <person name="White K."/>
            <person name="Shrivastava S."/>
        </authorList>
    </citation>
    <scope>NUCLEOTIDE SEQUENCE [LARGE SCALE GENOMIC DNA]</scope>
    <source>
        <strain evidence="6">ATCC 27618</strain>
    </source>
</reference>
<dbReference type="InterPro" id="IPR036890">
    <property type="entry name" value="HATPase_C_sf"/>
</dbReference>
<dbReference type="EMBL" id="AAYN02000002">
    <property type="protein sequence ID" value="EEH01344.1"/>
    <property type="molecule type" value="Genomic_DNA"/>
</dbReference>
<accession>A0ABP2DRP9</accession>
<keyword evidence="7" id="KW-1185">Reference proteome</keyword>
<reference evidence="6" key="1">
    <citation type="submission" date="2007-03" db="EMBL/GenBank/DDBJ databases">
        <authorList>
            <person name="Methe B."/>
        </authorList>
    </citation>
    <scope>NUCLEOTIDE SEQUENCE [LARGE SCALE GENOMIC DNA]</scope>
    <source>
        <strain evidence="6">ATCC 27618</strain>
    </source>
</reference>
<comment type="caution">
    <text evidence="6">The sequence shown here is derived from an EMBL/GenBank/DDBJ whole genome shotgun (WGS) entry which is preliminary data.</text>
</comment>
<keyword evidence="4" id="KW-0413">Isomerase</keyword>
<evidence type="ECO:0000256" key="3">
    <source>
        <dbReference type="ARBA" id="ARBA00023125"/>
    </source>
</evidence>
<dbReference type="SUPFAM" id="SSF55874">
    <property type="entry name" value="ATPase domain of HSP90 chaperone/DNA topoisomerase II/histidine kinase"/>
    <property type="match status" value="1"/>
</dbReference>
<dbReference type="Gene3D" id="3.30.565.10">
    <property type="entry name" value="Histidine kinase-like ATPase, C-terminal domain"/>
    <property type="match status" value="1"/>
</dbReference>
<dbReference type="PANTHER" id="PTHR45866">
    <property type="entry name" value="DNA GYRASE/TOPOISOMERASE SUBUNIT B"/>
    <property type="match status" value="1"/>
</dbReference>
<dbReference type="Proteomes" id="UP000003139">
    <property type="component" value="Unassembled WGS sequence"/>
</dbReference>
<dbReference type="Pfam" id="PF02518">
    <property type="entry name" value="HATPase_c"/>
    <property type="match status" value="1"/>
</dbReference>
<dbReference type="PRINTS" id="PR01159">
    <property type="entry name" value="DNAGYRASEB"/>
</dbReference>
<comment type="catalytic activity">
    <reaction evidence="1">
        <text>ATP-dependent breakage, passage and rejoining of double-stranded DNA.</text>
        <dbReference type="EC" id="5.6.2.2"/>
    </reaction>
</comment>
<name>A0ABP2DRP9_UREUR</name>
<evidence type="ECO:0000313" key="6">
    <source>
        <dbReference type="EMBL" id="EEH01344.1"/>
    </source>
</evidence>
<dbReference type="PANTHER" id="PTHR45866:SF12">
    <property type="entry name" value="DNA TOPOISOMERASE 4 SUBUNIT B"/>
    <property type="match status" value="1"/>
</dbReference>
<dbReference type="SMART" id="SM00433">
    <property type="entry name" value="TOP2c"/>
    <property type="match status" value="1"/>
</dbReference>
<evidence type="ECO:0000256" key="2">
    <source>
        <dbReference type="ARBA" id="ARBA00012895"/>
    </source>
</evidence>
<evidence type="ECO:0000313" key="7">
    <source>
        <dbReference type="Proteomes" id="UP000003139"/>
    </source>
</evidence>
<dbReference type="InterPro" id="IPR003594">
    <property type="entry name" value="HATPase_dom"/>
</dbReference>
<dbReference type="InterPro" id="IPR001241">
    <property type="entry name" value="Topo_IIA"/>
</dbReference>
<keyword evidence="3" id="KW-0238">DNA-binding</keyword>
<feature type="domain" description="Histidine kinase/HSP90-like ATPase" evidence="5">
    <location>
        <begin position="30"/>
        <end position="175"/>
    </location>
</feature>
<evidence type="ECO:0000256" key="1">
    <source>
        <dbReference type="ARBA" id="ARBA00000185"/>
    </source>
</evidence>
<dbReference type="CDD" id="cd16928">
    <property type="entry name" value="HATPase_GyrB-like"/>
    <property type="match status" value="1"/>
</dbReference>
<gene>
    <name evidence="6" type="primary">parE</name>
    <name evidence="6" type="ORF">UUR8_0515</name>
</gene>